<dbReference type="SUPFAM" id="SSF55486">
    <property type="entry name" value="Metalloproteases ('zincins'), catalytic domain"/>
    <property type="match status" value="1"/>
</dbReference>
<keyword evidence="2" id="KW-1185">Reference proteome</keyword>
<accession>A0ABW4H167</accession>
<proteinExistence type="predicted"/>
<dbReference type="EMBL" id="JBHTOM010000002">
    <property type="protein sequence ID" value="MFD1548467.1"/>
    <property type="molecule type" value="Genomic_DNA"/>
</dbReference>
<dbReference type="InterPro" id="IPR024079">
    <property type="entry name" value="MetalloPept_cat_dom_sf"/>
</dbReference>
<protein>
    <submittedName>
        <fullName evidence="1">Uncharacterized protein</fullName>
    </submittedName>
</protein>
<reference evidence="2" key="1">
    <citation type="journal article" date="2019" name="Int. J. Syst. Evol. Microbiol.">
        <title>The Global Catalogue of Microorganisms (GCM) 10K type strain sequencing project: providing services to taxonomists for standard genome sequencing and annotation.</title>
        <authorList>
            <consortium name="The Broad Institute Genomics Platform"/>
            <consortium name="The Broad Institute Genome Sequencing Center for Infectious Disease"/>
            <person name="Wu L."/>
            <person name="Ma J."/>
        </authorList>
    </citation>
    <scope>NUCLEOTIDE SEQUENCE [LARGE SCALE GENOMIC DNA]</scope>
    <source>
        <strain evidence="2">CCM 8906</strain>
    </source>
</reference>
<evidence type="ECO:0000313" key="2">
    <source>
        <dbReference type="Proteomes" id="UP001597195"/>
    </source>
</evidence>
<sequence length="289" mass="31445">MTKLTKRLAILLVLALVVAGVFMGLNRLNASMTDDAHYYQRTKATNTVDGVINLKTYKQSELERLTKITHGTKYTGNHSLDAVATRHVYKMNGKSIRNFVGSDGILQIYSESKMMTTPMVKDAAAFWNRVAGYDIVQVVDKAKASDEIIHDAKSKDKYIGGQQYDGTGMKFYPANWKTKGFTAAEDQNNREAVLIREMGHALGIPTLGGGKTGGNAGAIGYITPEVMSVWETGPNMLPANRKGIRSTPMDAAAVALAGISWQHPRKLGAAVLSGQQMTVIYNNGQLSTK</sequence>
<evidence type="ECO:0000313" key="1">
    <source>
        <dbReference type="EMBL" id="MFD1548467.1"/>
    </source>
</evidence>
<organism evidence="1 2">
    <name type="scientific">Levilactobacillus fuyuanensis</name>
    <dbReference type="NCBI Taxonomy" id="2486022"/>
    <lineage>
        <taxon>Bacteria</taxon>
        <taxon>Bacillati</taxon>
        <taxon>Bacillota</taxon>
        <taxon>Bacilli</taxon>
        <taxon>Lactobacillales</taxon>
        <taxon>Lactobacillaceae</taxon>
        <taxon>Levilactobacillus</taxon>
    </lineage>
</organism>
<name>A0ABW4H167_9LACO</name>
<dbReference type="Gene3D" id="3.40.390.10">
    <property type="entry name" value="Collagenase (Catalytic Domain)"/>
    <property type="match status" value="1"/>
</dbReference>
<gene>
    <name evidence="1" type="ORF">ACFQ5T_02005</name>
</gene>
<comment type="caution">
    <text evidence="1">The sequence shown here is derived from an EMBL/GenBank/DDBJ whole genome shotgun (WGS) entry which is preliminary data.</text>
</comment>
<dbReference type="RefSeq" id="WP_125700105.1">
    <property type="nucleotide sequence ID" value="NZ_JBHTOM010000002.1"/>
</dbReference>
<dbReference type="Proteomes" id="UP001597195">
    <property type="component" value="Unassembled WGS sequence"/>
</dbReference>